<dbReference type="CDD" id="cd02976">
    <property type="entry name" value="NrdH"/>
    <property type="match status" value="1"/>
</dbReference>
<protein>
    <submittedName>
        <fullName evidence="2">Glutaredoxin family protein</fullName>
    </submittedName>
</protein>
<dbReference type="Pfam" id="PF00462">
    <property type="entry name" value="Glutaredoxin"/>
    <property type="match status" value="1"/>
</dbReference>
<gene>
    <name evidence="2" type="ORF">M3202_07275</name>
</gene>
<organism evidence="2 3">
    <name type="scientific">Halalkalibacter oceani</name>
    <dbReference type="NCBI Taxonomy" id="1653776"/>
    <lineage>
        <taxon>Bacteria</taxon>
        <taxon>Bacillati</taxon>
        <taxon>Bacillota</taxon>
        <taxon>Bacilli</taxon>
        <taxon>Bacillales</taxon>
        <taxon>Bacillaceae</taxon>
        <taxon>Halalkalibacter</taxon>
    </lineage>
</organism>
<name>A0A9X2DPC9_9BACI</name>
<accession>A0A9X2DPC9</accession>
<keyword evidence="3" id="KW-1185">Reference proteome</keyword>
<dbReference type="InterPro" id="IPR051548">
    <property type="entry name" value="Grx-like_ET"/>
</dbReference>
<dbReference type="SUPFAM" id="SSF52833">
    <property type="entry name" value="Thioredoxin-like"/>
    <property type="match status" value="1"/>
</dbReference>
<dbReference type="GO" id="GO:0009055">
    <property type="term" value="F:electron transfer activity"/>
    <property type="evidence" value="ECO:0007669"/>
    <property type="project" value="TreeGrafter"/>
</dbReference>
<dbReference type="PROSITE" id="PS51354">
    <property type="entry name" value="GLUTAREDOXIN_2"/>
    <property type="match status" value="1"/>
</dbReference>
<dbReference type="PANTHER" id="PTHR34386:SF1">
    <property type="entry name" value="GLUTAREDOXIN-LIKE PROTEIN NRDH"/>
    <property type="match status" value="1"/>
</dbReference>
<dbReference type="RefSeq" id="WP_251222686.1">
    <property type="nucleotide sequence ID" value="NZ_JAMBOL010000004.1"/>
</dbReference>
<comment type="caution">
    <text evidence="2">The sequence shown here is derived from an EMBL/GenBank/DDBJ whole genome shotgun (WGS) entry which is preliminary data.</text>
</comment>
<dbReference type="AlphaFoldDB" id="A0A9X2DPC9"/>
<dbReference type="Gene3D" id="3.40.30.10">
    <property type="entry name" value="Glutaredoxin"/>
    <property type="match status" value="1"/>
</dbReference>
<feature type="domain" description="Glutaredoxin" evidence="1">
    <location>
        <begin position="5"/>
        <end position="62"/>
    </location>
</feature>
<dbReference type="InterPro" id="IPR002109">
    <property type="entry name" value="Glutaredoxin"/>
</dbReference>
<dbReference type="PANTHER" id="PTHR34386">
    <property type="entry name" value="GLUTAREDOXIN"/>
    <property type="match status" value="1"/>
</dbReference>
<dbReference type="GO" id="GO:0045454">
    <property type="term" value="P:cell redox homeostasis"/>
    <property type="evidence" value="ECO:0007669"/>
    <property type="project" value="TreeGrafter"/>
</dbReference>
<evidence type="ECO:0000313" key="3">
    <source>
        <dbReference type="Proteomes" id="UP001139179"/>
    </source>
</evidence>
<proteinExistence type="predicted"/>
<reference evidence="2" key="1">
    <citation type="submission" date="2022-05" db="EMBL/GenBank/DDBJ databases">
        <title>Comparative Genomics of Spacecraft Associated Microbes.</title>
        <authorList>
            <person name="Tran M.T."/>
            <person name="Wright A."/>
            <person name="Seuylemezian A."/>
            <person name="Eisen J."/>
            <person name="Coil D."/>
        </authorList>
    </citation>
    <scope>NUCLEOTIDE SEQUENCE</scope>
    <source>
        <strain evidence="2">214.1.1</strain>
    </source>
</reference>
<dbReference type="Proteomes" id="UP001139179">
    <property type="component" value="Unassembled WGS sequence"/>
</dbReference>
<dbReference type="InterPro" id="IPR036249">
    <property type="entry name" value="Thioredoxin-like_sf"/>
</dbReference>
<evidence type="ECO:0000259" key="1">
    <source>
        <dbReference type="Pfam" id="PF00462"/>
    </source>
</evidence>
<sequence>MSSQVLVYTTDDCIECEYVKRFLESEGIAFLTKNIKDNPEYEQEVQAYGYLGVPVTVFKEQAIKGLTPDLQKLVKAVRDQG</sequence>
<dbReference type="EMBL" id="JAMBOL010000004">
    <property type="protein sequence ID" value="MCM3713882.1"/>
    <property type="molecule type" value="Genomic_DNA"/>
</dbReference>
<evidence type="ECO:0000313" key="2">
    <source>
        <dbReference type="EMBL" id="MCM3713882.1"/>
    </source>
</evidence>